<proteinExistence type="predicted"/>
<dbReference type="GO" id="GO:0016853">
    <property type="term" value="F:isomerase activity"/>
    <property type="evidence" value="ECO:0007669"/>
    <property type="project" value="UniProtKB-KW"/>
</dbReference>
<name>A0AA96RM16_9BACL</name>
<gene>
    <name evidence="2" type="ORF">MJB10_07835</name>
</gene>
<accession>A0AA96RM16</accession>
<organism evidence="2 3">
    <name type="scientific">Paenibacillus roseopurpureus</name>
    <dbReference type="NCBI Taxonomy" id="2918901"/>
    <lineage>
        <taxon>Bacteria</taxon>
        <taxon>Bacillati</taxon>
        <taxon>Bacillota</taxon>
        <taxon>Bacilli</taxon>
        <taxon>Bacillales</taxon>
        <taxon>Paenibacillaceae</taxon>
        <taxon>Paenibacillus</taxon>
    </lineage>
</organism>
<dbReference type="RefSeq" id="WP_314803223.1">
    <property type="nucleotide sequence ID" value="NZ_CP130319.1"/>
</dbReference>
<dbReference type="AlphaFoldDB" id="A0AA96RM16"/>
<protein>
    <submittedName>
        <fullName evidence="2">Sugar phosphate isomerase/epimerase</fullName>
    </submittedName>
</protein>
<evidence type="ECO:0000313" key="2">
    <source>
        <dbReference type="EMBL" id="WNR45994.1"/>
    </source>
</evidence>
<reference evidence="2" key="1">
    <citation type="submission" date="2022-02" db="EMBL/GenBank/DDBJ databases">
        <title>Paenibacillus sp. MBLB1832 Whole Genome Shotgun Sequencing.</title>
        <authorList>
            <person name="Hwang C.Y."/>
            <person name="Cho E.-S."/>
            <person name="Seo M.-J."/>
        </authorList>
    </citation>
    <scope>NUCLEOTIDE SEQUENCE</scope>
    <source>
        <strain evidence="2">MBLB1832</strain>
    </source>
</reference>
<dbReference type="SUPFAM" id="SSF51658">
    <property type="entry name" value="Xylose isomerase-like"/>
    <property type="match status" value="1"/>
</dbReference>
<dbReference type="Proteomes" id="UP001304650">
    <property type="component" value="Chromosome"/>
</dbReference>
<evidence type="ECO:0000313" key="3">
    <source>
        <dbReference type="Proteomes" id="UP001304650"/>
    </source>
</evidence>
<dbReference type="PANTHER" id="PTHR12110:SF53">
    <property type="entry name" value="BLR5974 PROTEIN"/>
    <property type="match status" value="1"/>
</dbReference>
<dbReference type="InterPro" id="IPR036237">
    <property type="entry name" value="Xyl_isomerase-like_sf"/>
</dbReference>
<keyword evidence="2" id="KW-0413">Isomerase</keyword>
<dbReference type="Gene3D" id="3.20.20.150">
    <property type="entry name" value="Divalent-metal-dependent TIM barrel enzymes"/>
    <property type="match status" value="1"/>
</dbReference>
<keyword evidence="3" id="KW-1185">Reference proteome</keyword>
<dbReference type="KEGG" id="proo:MJB10_07835"/>
<dbReference type="InterPro" id="IPR013022">
    <property type="entry name" value="Xyl_isomerase-like_TIM-brl"/>
</dbReference>
<evidence type="ECO:0000259" key="1">
    <source>
        <dbReference type="Pfam" id="PF01261"/>
    </source>
</evidence>
<dbReference type="InterPro" id="IPR050312">
    <property type="entry name" value="IolE/XylAMocC-like"/>
</dbReference>
<dbReference type="Pfam" id="PF01261">
    <property type="entry name" value="AP_endonuc_2"/>
    <property type="match status" value="1"/>
</dbReference>
<feature type="domain" description="Xylose isomerase-like TIM barrel" evidence="1">
    <location>
        <begin position="20"/>
        <end position="278"/>
    </location>
</feature>
<dbReference type="PANTHER" id="PTHR12110">
    <property type="entry name" value="HYDROXYPYRUVATE ISOMERASE"/>
    <property type="match status" value="1"/>
</dbReference>
<sequence>MKIAVFTVMLPNYSPIQALDVLHKAGYNGVEWRVTKLNPALTRETPSFWGNNLATIDTSSTSQQLADLREETSRRGLVATNLGSYLQVGDLEGVDRDMRIAQALGSPSIRVGVPMYDRTHTYGELLAKGRAYLSGVQSLSQHYGIKGLIETHMGNIAASASGARRLVEGFNPAHIGVIHDAGNMVYEGFENYRMGLEILGEYLGHVHIKNARWVLDKDSNGVKWRAESAPLREGSAELKQLLADLRAVGYDGWLSFEDFSDPAPTQASLATNLAYLKNLI</sequence>
<dbReference type="EMBL" id="CP130319">
    <property type="protein sequence ID" value="WNR45994.1"/>
    <property type="molecule type" value="Genomic_DNA"/>
</dbReference>